<proteinExistence type="predicted"/>
<reference evidence="1 2" key="1">
    <citation type="journal article" date="2016" name="Nat. Commun.">
        <title>Thousands of microbial genomes shed light on interconnected biogeochemical processes in an aquifer system.</title>
        <authorList>
            <person name="Anantharaman K."/>
            <person name="Brown C.T."/>
            <person name="Hug L.A."/>
            <person name="Sharon I."/>
            <person name="Castelle C.J."/>
            <person name="Probst A.J."/>
            <person name="Thomas B.C."/>
            <person name="Singh A."/>
            <person name="Wilkins M.J."/>
            <person name="Karaoz U."/>
            <person name="Brodie E.L."/>
            <person name="Williams K.H."/>
            <person name="Hubbard S.S."/>
            <person name="Banfield J.F."/>
        </authorList>
    </citation>
    <scope>NUCLEOTIDE SEQUENCE [LARGE SCALE GENOMIC DNA]</scope>
</reference>
<dbReference type="EMBL" id="MHKK01000035">
    <property type="protein sequence ID" value="OGY89422.1"/>
    <property type="molecule type" value="Genomic_DNA"/>
</dbReference>
<name>A0A1G2BK08_9BACT</name>
<organism evidence="1 2">
    <name type="scientific">Candidatus Komeilibacteria bacterium RIFCSPHIGHO2_01_FULL_52_14</name>
    <dbReference type="NCBI Taxonomy" id="1798549"/>
    <lineage>
        <taxon>Bacteria</taxon>
        <taxon>Candidatus Komeiliibacteriota</taxon>
    </lineage>
</organism>
<gene>
    <name evidence="1" type="ORF">A2677_00895</name>
</gene>
<evidence type="ECO:0000313" key="1">
    <source>
        <dbReference type="EMBL" id="OGY89422.1"/>
    </source>
</evidence>
<sequence>MSRFRKKIIDKHPQLSPRVAVSSFVMCATYALARRVAIAVRSSCLRMRACAKSRMMPRTGVGRV</sequence>
<dbReference type="AlphaFoldDB" id="A0A1G2BK08"/>
<evidence type="ECO:0000313" key="2">
    <source>
        <dbReference type="Proteomes" id="UP000177817"/>
    </source>
</evidence>
<comment type="caution">
    <text evidence="1">The sequence shown here is derived from an EMBL/GenBank/DDBJ whole genome shotgun (WGS) entry which is preliminary data.</text>
</comment>
<accession>A0A1G2BK08</accession>
<dbReference type="Proteomes" id="UP000177817">
    <property type="component" value="Unassembled WGS sequence"/>
</dbReference>
<protein>
    <submittedName>
        <fullName evidence="1">Uncharacterized protein</fullName>
    </submittedName>
</protein>